<dbReference type="GO" id="GO:0004556">
    <property type="term" value="F:alpha-amylase activity"/>
    <property type="evidence" value="ECO:0007669"/>
    <property type="project" value="UniProtKB-EC"/>
</dbReference>
<evidence type="ECO:0000256" key="1">
    <source>
        <dbReference type="ARBA" id="ARBA00000548"/>
    </source>
</evidence>
<dbReference type="SUPFAM" id="SSF51011">
    <property type="entry name" value="Glycosyl hydrolase domain"/>
    <property type="match status" value="1"/>
</dbReference>
<evidence type="ECO:0000259" key="9">
    <source>
        <dbReference type="SMART" id="SM00642"/>
    </source>
</evidence>
<feature type="domain" description="Glycosyl hydrolase family 13 catalytic" evidence="9">
    <location>
        <begin position="546"/>
        <end position="877"/>
    </location>
</feature>
<evidence type="ECO:0000256" key="2">
    <source>
        <dbReference type="ARBA" id="ARBA00008061"/>
    </source>
</evidence>
<keyword evidence="7" id="KW-0175">Coiled coil</keyword>
<evidence type="ECO:0000256" key="3">
    <source>
        <dbReference type="ARBA" id="ARBA00012595"/>
    </source>
</evidence>
<evidence type="ECO:0000313" key="11">
    <source>
        <dbReference type="EMBL" id="CAD8594146.1"/>
    </source>
</evidence>
<organism evidence="11">
    <name type="scientific">Micromonas pusilla</name>
    <name type="common">Picoplanktonic green alga</name>
    <name type="synonym">Chromulina pusilla</name>
    <dbReference type="NCBI Taxonomy" id="38833"/>
    <lineage>
        <taxon>Eukaryota</taxon>
        <taxon>Viridiplantae</taxon>
        <taxon>Chlorophyta</taxon>
        <taxon>Mamiellophyceae</taxon>
        <taxon>Mamiellales</taxon>
        <taxon>Mamiellaceae</taxon>
        <taxon>Micromonas</taxon>
    </lineage>
</organism>
<evidence type="ECO:0000256" key="6">
    <source>
        <dbReference type="ARBA" id="ARBA00030238"/>
    </source>
</evidence>
<evidence type="ECO:0000256" key="5">
    <source>
        <dbReference type="ARBA" id="ARBA00023295"/>
    </source>
</evidence>
<dbReference type="AlphaFoldDB" id="A0A7S0KVK3"/>
<dbReference type="InterPro" id="IPR017853">
    <property type="entry name" value="GH"/>
</dbReference>
<feature type="compositionally biased region" description="Pro residues" evidence="8">
    <location>
        <begin position="458"/>
        <end position="475"/>
    </location>
</feature>
<dbReference type="InterPro" id="IPR006047">
    <property type="entry name" value="GH13_cat_dom"/>
</dbReference>
<name>A0A7S0KVK3_MICPS</name>
<evidence type="ECO:0000256" key="4">
    <source>
        <dbReference type="ARBA" id="ARBA00022801"/>
    </source>
</evidence>
<dbReference type="Gene3D" id="2.60.40.1180">
    <property type="entry name" value="Golgi alpha-mannosidase II"/>
    <property type="match status" value="1"/>
</dbReference>
<feature type="domain" description="Alpha-amylase C-terminal beta-sheet" evidence="10">
    <location>
        <begin position="878"/>
        <end position="936"/>
    </location>
</feature>
<dbReference type="SUPFAM" id="SSF51445">
    <property type="entry name" value="(Trans)glycosidases"/>
    <property type="match status" value="1"/>
</dbReference>
<feature type="compositionally biased region" description="Polar residues" evidence="8">
    <location>
        <begin position="1"/>
        <end position="13"/>
    </location>
</feature>
<feature type="region of interest" description="Disordered" evidence="8">
    <location>
        <begin position="501"/>
        <end position="526"/>
    </location>
</feature>
<gene>
    <name evidence="11" type="ORF">MSP1404_LOCUS11550</name>
</gene>
<protein>
    <recommendedName>
        <fullName evidence="3">alpha-amylase</fullName>
        <ecNumber evidence="3">3.2.1.1</ecNumber>
    </recommendedName>
    <alternativeName>
        <fullName evidence="6">1,4-alpha-D-glucan glucanohydrolase</fullName>
    </alternativeName>
</protein>
<dbReference type="SMART" id="SM00810">
    <property type="entry name" value="Alpha-amyl_C2"/>
    <property type="match status" value="1"/>
</dbReference>
<sequence length="937" mass="99330">MDARPSSRSTNTVPPFGDWGAGGAPGGDIAAYARNNVVGGTVAAAVGRRASGPAAVPEFGGADSVRGLTPGGGFTDLGGPGGLGAGPTAPQGPMAMVRGANGAVATLQTPQKVQVQSKGVLGVVGDGLRFITGSAPAFGPEQKTSEFTARAQRERELLAQVNEAQEFARMEQKKRQQLEAAYQSTRNALREAEKARVAIKDTSVADQMKGQIQSLEKALNARDVTGAVGQVFTPAAPTGAGAGTGTGAGAGTATPTGTADQKALNDRMAALETALASAAASAGSDVGSVAALAAMNHLQEKVKGLEQAFNATNQTSAGTTAAMQKIDAILKQVQDEAKAVPELRQQMAQLRAALQQNPAGALAAGGSKAVEENLKTMSDRLAKLEAILANKEANPLSLDVLYAKVGAIEEGLASAANGSASMLRNLEERMQKLEGGKSLGGVATPVQAPGVNNVLPAFKPPTPPPAAPAKKPPSFTPAKPAAPKKDAPAFTPAFEIKGDSVAPPAPAQPPGLGLNAKPAAPEVDPALGDDYKIEEGTLPRIATGREVMLQGFNWESHRFEWYKLVQERAGQISKAGFTQIWLPPCTDSLAPEGYLPRNLRSLETKYGNEAELRSLIGELRANNVLPVLDAVLNHRCATHQGKHGKWNRWEGTGMDWGEWAITNRNKDFMGEGGEPTGDEFWGSPNIDHKHPKVQEDICEWIQWLTNDVGFGGIRFDFSKGYGGEFAGTYTRACMPEFAVGEYWDTLNYGQGLEYDQDAHRQRIIDWIDSTGGICTAFDFTTKGILQEACGRSEFWRLVDKKGRAPGVIGLWPGRAVTFIDNHDTGSTQSHWPFPSNKVGMGYAYTLTHPGTPSVFWDHYFDWGDDLRNQIQGLMDTRKKAGIHARSKLEIVAATDSVYAALIGDKLAMKMGNDGWKPSGDGWNVAVSGDGWCVWTKD</sequence>
<evidence type="ECO:0000256" key="8">
    <source>
        <dbReference type="SAM" id="MobiDB-lite"/>
    </source>
</evidence>
<keyword evidence="5" id="KW-0326">Glycosidase</keyword>
<reference evidence="11" key="1">
    <citation type="submission" date="2021-01" db="EMBL/GenBank/DDBJ databases">
        <authorList>
            <person name="Corre E."/>
            <person name="Pelletier E."/>
            <person name="Niang G."/>
            <person name="Scheremetjew M."/>
            <person name="Finn R."/>
            <person name="Kale V."/>
            <person name="Holt S."/>
            <person name="Cochrane G."/>
            <person name="Meng A."/>
            <person name="Brown T."/>
            <person name="Cohen L."/>
        </authorList>
    </citation>
    <scope>NUCLEOTIDE SEQUENCE</scope>
    <source>
        <strain evidence="11">CCMP494</strain>
    </source>
</reference>
<accession>A0A7S0KVK3</accession>
<dbReference type="Pfam" id="PF07821">
    <property type="entry name" value="Alpha-amyl_C2"/>
    <property type="match status" value="1"/>
</dbReference>
<comment type="similarity">
    <text evidence="2">Belongs to the glycosyl hydrolase 13 family.</text>
</comment>
<dbReference type="CDD" id="cd11314">
    <property type="entry name" value="AmyAc_arch_bac_plant_AmyA"/>
    <property type="match status" value="1"/>
</dbReference>
<comment type="catalytic activity">
    <reaction evidence="1">
        <text>Endohydrolysis of (1-&gt;4)-alpha-D-glucosidic linkages in polysaccharides containing three or more (1-&gt;4)-alpha-linked D-glucose units.</text>
        <dbReference type="EC" id="3.2.1.1"/>
    </reaction>
</comment>
<dbReference type="EMBL" id="HBEV01014830">
    <property type="protein sequence ID" value="CAD8594146.1"/>
    <property type="molecule type" value="Transcribed_RNA"/>
</dbReference>
<dbReference type="InterPro" id="IPR012850">
    <property type="entry name" value="A-amylase_bs_C"/>
</dbReference>
<dbReference type="GO" id="GO:0005509">
    <property type="term" value="F:calcium ion binding"/>
    <property type="evidence" value="ECO:0007669"/>
    <property type="project" value="InterPro"/>
</dbReference>
<dbReference type="Pfam" id="PF00128">
    <property type="entry name" value="Alpha-amylase"/>
    <property type="match status" value="1"/>
</dbReference>
<dbReference type="GO" id="GO:0005975">
    <property type="term" value="P:carbohydrate metabolic process"/>
    <property type="evidence" value="ECO:0007669"/>
    <property type="project" value="InterPro"/>
</dbReference>
<dbReference type="EC" id="3.2.1.1" evidence="3"/>
<dbReference type="InterPro" id="IPR013780">
    <property type="entry name" value="Glyco_hydro_b"/>
</dbReference>
<dbReference type="PANTHER" id="PTHR43447">
    <property type="entry name" value="ALPHA-AMYLASE"/>
    <property type="match status" value="1"/>
</dbReference>
<feature type="coiled-coil region" evidence="7">
    <location>
        <begin position="295"/>
        <end position="394"/>
    </location>
</feature>
<keyword evidence="4" id="KW-0378">Hydrolase</keyword>
<feature type="coiled-coil region" evidence="7">
    <location>
        <begin position="161"/>
        <end position="195"/>
    </location>
</feature>
<evidence type="ECO:0000259" key="10">
    <source>
        <dbReference type="SMART" id="SM00810"/>
    </source>
</evidence>
<proteinExistence type="inferred from homology"/>
<dbReference type="Gene3D" id="3.20.20.80">
    <property type="entry name" value="Glycosidases"/>
    <property type="match status" value="1"/>
</dbReference>
<feature type="region of interest" description="Disordered" evidence="8">
    <location>
        <begin position="455"/>
        <end position="486"/>
    </location>
</feature>
<dbReference type="SMART" id="SM00642">
    <property type="entry name" value="Aamy"/>
    <property type="match status" value="1"/>
</dbReference>
<feature type="region of interest" description="Disordered" evidence="8">
    <location>
        <begin position="1"/>
        <end position="22"/>
    </location>
</feature>
<evidence type="ECO:0000256" key="7">
    <source>
        <dbReference type="SAM" id="Coils"/>
    </source>
</evidence>